<gene>
    <name evidence="3" type="ORF">SAMN05216267_103623</name>
</gene>
<reference evidence="3 4" key="1">
    <citation type="submission" date="2016-10" db="EMBL/GenBank/DDBJ databases">
        <authorList>
            <person name="de Groot N.N."/>
        </authorList>
    </citation>
    <scope>NUCLEOTIDE SEQUENCE [LARGE SCALE GENOMIC DNA]</scope>
    <source>
        <strain evidence="3 4">CGMCC 4.2026</strain>
    </source>
</reference>
<dbReference type="Gene3D" id="3.60.40.10">
    <property type="entry name" value="PPM-type phosphatase domain"/>
    <property type="match status" value="1"/>
</dbReference>
<feature type="domain" description="PAS" evidence="2">
    <location>
        <begin position="144"/>
        <end position="214"/>
    </location>
</feature>
<dbReference type="InterPro" id="IPR036457">
    <property type="entry name" value="PPM-type-like_dom_sf"/>
</dbReference>
<dbReference type="PROSITE" id="PS50112">
    <property type="entry name" value="PAS"/>
    <property type="match status" value="1"/>
</dbReference>
<dbReference type="EMBL" id="FODD01000036">
    <property type="protein sequence ID" value="SEO68408.1"/>
    <property type="molecule type" value="Genomic_DNA"/>
</dbReference>
<name>A0A1H8RQF9_9ACTN</name>
<sequence length="697" mass="74903">MTRTRGDLAVPQLEPEVFDDAIVAVALTSGAEHRLVYYNDAFRDLFGPRELGARAADAFTEEKAARYVQMLDEVFHDRRGRQVTGPRTTEGIFPGAPGRRHFIYSCSPVVSRFGPGVLTVCVDTTAQVDAVERAEQLSQDRQEALHRYEALMGAVTQTVWLMKPDGAISELVGDFEDFTGEEWRPVIDEEWLSYVHPHDRGHLLREWQQAAEGDPSMFVCTFRLRIPSGEYRHVQSRAVPIVRDGVIVEWIGATADIEDQWRNRLRERLLARVATVTAAADVPQAFGAVAAAVVPELTDACAVFLLPTPGVISEGETVTAVRVATTARPGLPELPPLRNESYAVGPVARHVIDSRRPKLLVFPAGDPPAGILPEVSLEWLRAARATSLTLVPIVIDSAVVAFACAAGCADSPPPGSGDLALLGEVLHEVREPLRQALELQRTRHTALTLQRALLTPTPQVPGAELAAHYQPASKDAEIGGDWYDALLLPDGSVTLTIGDIAGHDLDAATSMSQLRSMLRVIAYDQSRPHTPAESLAQLDRVVDGLDIAPLVTAVHMSLTPSPGGGWHAAWSNAGHPPPLLLPAVGAPRFLEGSGPDLPLCVAPAESRVTCHHDLAPGDTLLLYTDGLIEVPGTDLADGMADLAEAAAAAALRGLSLADLCALLLAGVLERRDDAAVIGFRPVPRAPEVSEARIARLL</sequence>
<dbReference type="RefSeq" id="WP_069462135.1">
    <property type="nucleotide sequence ID" value="NZ_FODD01000036.1"/>
</dbReference>
<proteinExistence type="predicted"/>
<organism evidence="3 4">
    <name type="scientific">Actinacidiphila rubida</name>
    <dbReference type="NCBI Taxonomy" id="310780"/>
    <lineage>
        <taxon>Bacteria</taxon>
        <taxon>Bacillati</taxon>
        <taxon>Actinomycetota</taxon>
        <taxon>Actinomycetes</taxon>
        <taxon>Kitasatosporales</taxon>
        <taxon>Streptomycetaceae</taxon>
        <taxon>Actinacidiphila</taxon>
    </lineage>
</organism>
<dbReference type="STRING" id="310780.SAMN05216267_103623"/>
<dbReference type="OrthoDB" id="118142at2"/>
<dbReference type="InterPro" id="IPR035965">
    <property type="entry name" value="PAS-like_dom_sf"/>
</dbReference>
<dbReference type="SUPFAM" id="SSF55785">
    <property type="entry name" value="PYP-like sensor domain (PAS domain)"/>
    <property type="match status" value="2"/>
</dbReference>
<keyword evidence="1" id="KW-0378">Hydrolase</keyword>
<dbReference type="InterPro" id="IPR000014">
    <property type="entry name" value="PAS"/>
</dbReference>
<dbReference type="PANTHER" id="PTHR43156:SF2">
    <property type="entry name" value="STAGE II SPORULATION PROTEIN E"/>
    <property type="match status" value="1"/>
</dbReference>
<dbReference type="Gene3D" id="3.30.450.20">
    <property type="entry name" value="PAS domain"/>
    <property type="match status" value="2"/>
</dbReference>
<dbReference type="Proteomes" id="UP000181951">
    <property type="component" value="Unassembled WGS sequence"/>
</dbReference>
<keyword evidence="4" id="KW-1185">Reference proteome</keyword>
<dbReference type="InterPro" id="IPR001932">
    <property type="entry name" value="PPM-type_phosphatase-like_dom"/>
</dbReference>
<dbReference type="InterPro" id="IPR052016">
    <property type="entry name" value="Bact_Sigma-Reg"/>
</dbReference>
<dbReference type="AlphaFoldDB" id="A0A1H8RQF9"/>
<dbReference type="Pfam" id="PF08447">
    <property type="entry name" value="PAS_3"/>
    <property type="match status" value="1"/>
</dbReference>
<dbReference type="PANTHER" id="PTHR43156">
    <property type="entry name" value="STAGE II SPORULATION PROTEIN E-RELATED"/>
    <property type="match status" value="1"/>
</dbReference>
<evidence type="ECO:0000256" key="1">
    <source>
        <dbReference type="ARBA" id="ARBA00022801"/>
    </source>
</evidence>
<accession>A0A1H8RQF9</accession>
<dbReference type="InterPro" id="IPR013655">
    <property type="entry name" value="PAS_fold_3"/>
</dbReference>
<evidence type="ECO:0000259" key="2">
    <source>
        <dbReference type="PROSITE" id="PS50112"/>
    </source>
</evidence>
<dbReference type="CDD" id="cd00130">
    <property type="entry name" value="PAS"/>
    <property type="match status" value="1"/>
</dbReference>
<dbReference type="SMART" id="SM00331">
    <property type="entry name" value="PP2C_SIG"/>
    <property type="match status" value="1"/>
</dbReference>
<evidence type="ECO:0000313" key="4">
    <source>
        <dbReference type="Proteomes" id="UP000181951"/>
    </source>
</evidence>
<dbReference type="NCBIfam" id="TIGR00229">
    <property type="entry name" value="sensory_box"/>
    <property type="match status" value="1"/>
</dbReference>
<dbReference type="SMART" id="SM00091">
    <property type="entry name" value="PAS"/>
    <property type="match status" value="2"/>
</dbReference>
<protein>
    <submittedName>
        <fullName evidence="3">PAS domain S-box-containing protein</fullName>
    </submittedName>
</protein>
<dbReference type="Pfam" id="PF07228">
    <property type="entry name" value="SpoIIE"/>
    <property type="match status" value="1"/>
</dbReference>
<evidence type="ECO:0000313" key="3">
    <source>
        <dbReference type="EMBL" id="SEO68408.1"/>
    </source>
</evidence>
<dbReference type="GO" id="GO:0016791">
    <property type="term" value="F:phosphatase activity"/>
    <property type="evidence" value="ECO:0007669"/>
    <property type="project" value="TreeGrafter"/>
</dbReference>